<accession>A0A840B1P5</accession>
<dbReference type="RefSeq" id="WP_183941299.1">
    <property type="nucleotide sequence ID" value="NZ_BAABBG010000002.1"/>
</dbReference>
<feature type="compositionally biased region" description="Basic and acidic residues" evidence="1">
    <location>
        <begin position="124"/>
        <end position="138"/>
    </location>
</feature>
<evidence type="ECO:0000313" key="3">
    <source>
        <dbReference type="Proteomes" id="UP000581447"/>
    </source>
</evidence>
<evidence type="ECO:0000313" key="2">
    <source>
        <dbReference type="EMBL" id="MBB3943127.1"/>
    </source>
</evidence>
<proteinExistence type="predicted"/>
<sequence>MPTDFTASVPVIPTNVLDRRLHDATRITHMVICRKVVFAYATQPRVVMLNLFQHNGQPSLVILKQPVVMLNLFQHNEPPSLVILTQPVVMLNLVQHNGQRWLVILKQVQDDEGGGGGGRWGETMAKRAEDDVSRHRRN</sequence>
<organism evidence="2 3">
    <name type="scientific">Sphingorhabdus rigui</name>
    <dbReference type="NCBI Taxonomy" id="1282858"/>
    <lineage>
        <taxon>Bacteria</taxon>
        <taxon>Pseudomonadati</taxon>
        <taxon>Pseudomonadota</taxon>
        <taxon>Alphaproteobacteria</taxon>
        <taxon>Sphingomonadales</taxon>
        <taxon>Sphingomonadaceae</taxon>
        <taxon>Sphingorhabdus</taxon>
    </lineage>
</organism>
<gene>
    <name evidence="2" type="ORF">GGR91_001349</name>
</gene>
<dbReference type="Proteomes" id="UP000581447">
    <property type="component" value="Unassembled WGS sequence"/>
</dbReference>
<dbReference type="EMBL" id="JACIEA010000001">
    <property type="protein sequence ID" value="MBB3943127.1"/>
    <property type="molecule type" value="Genomic_DNA"/>
</dbReference>
<protein>
    <submittedName>
        <fullName evidence="2">Uncharacterized protein</fullName>
    </submittedName>
</protein>
<feature type="region of interest" description="Disordered" evidence="1">
    <location>
        <begin position="112"/>
        <end position="138"/>
    </location>
</feature>
<keyword evidence="3" id="KW-1185">Reference proteome</keyword>
<reference evidence="2 3" key="1">
    <citation type="submission" date="2020-08" db="EMBL/GenBank/DDBJ databases">
        <title>Genomic Encyclopedia of Type Strains, Phase IV (KMG-IV): sequencing the most valuable type-strain genomes for metagenomic binning, comparative biology and taxonomic classification.</title>
        <authorList>
            <person name="Goeker M."/>
        </authorList>
    </citation>
    <scope>NUCLEOTIDE SEQUENCE [LARGE SCALE GENOMIC DNA]</scope>
    <source>
        <strain evidence="2 3">DSM 29050</strain>
    </source>
</reference>
<comment type="caution">
    <text evidence="2">The sequence shown here is derived from an EMBL/GenBank/DDBJ whole genome shotgun (WGS) entry which is preliminary data.</text>
</comment>
<evidence type="ECO:0000256" key="1">
    <source>
        <dbReference type="SAM" id="MobiDB-lite"/>
    </source>
</evidence>
<name>A0A840B1P5_9SPHN</name>
<dbReference type="AlphaFoldDB" id="A0A840B1P5"/>